<evidence type="ECO:0000313" key="2">
    <source>
        <dbReference type="Proteomes" id="UP000749646"/>
    </source>
</evidence>
<dbReference type="AlphaFoldDB" id="A0A9P6LSU1"/>
<keyword evidence="2" id="KW-1185">Reference proteome</keyword>
<protein>
    <submittedName>
        <fullName evidence="1">Uncharacterized protein</fullName>
    </submittedName>
</protein>
<comment type="caution">
    <text evidence="1">The sequence shown here is derived from an EMBL/GenBank/DDBJ whole genome shotgun (WGS) entry which is preliminary data.</text>
</comment>
<feature type="non-terminal residue" evidence="1">
    <location>
        <position position="1"/>
    </location>
</feature>
<gene>
    <name evidence="1" type="ORF">BGZ65_004032</name>
</gene>
<organism evidence="1 2">
    <name type="scientific">Modicella reniformis</name>
    <dbReference type="NCBI Taxonomy" id="1440133"/>
    <lineage>
        <taxon>Eukaryota</taxon>
        <taxon>Fungi</taxon>
        <taxon>Fungi incertae sedis</taxon>
        <taxon>Mucoromycota</taxon>
        <taxon>Mortierellomycotina</taxon>
        <taxon>Mortierellomycetes</taxon>
        <taxon>Mortierellales</taxon>
        <taxon>Mortierellaceae</taxon>
        <taxon>Modicella</taxon>
    </lineage>
</organism>
<dbReference type="EMBL" id="JAAAHW010009949">
    <property type="protein sequence ID" value="KAF9933673.1"/>
    <property type="molecule type" value="Genomic_DNA"/>
</dbReference>
<sequence length="73" mass="8517">LARDSRMRLMKARWQLVSCRLLAHEEPPSSGRHISLGLQQGQSNPLFAMWSLEFRILPKIHSIDEQFLMKDDV</sequence>
<accession>A0A9P6LSU1</accession>
<proteinExistence type="predicted"/>
<reference evidence="1" key="1">
    <citation type="journal article" date="2020" name="Fungal Divers.">
        <title>Resolving the Mortierellaceae phylogeny through synthesis of multi-gene phylogenetics and phylogenomics.</title>
        <authorList>
            <person name="Vandepol N."/>
            <person name="Liber J."/>
            <person name="Desiro A."/>
            <person name="Na H."/>
            <person name="Kennedy M."/>
            <person name="Barry K."/>
            <person name="Grigoriev I.V."/>
            <person name="Miller A.N."/>
            <person name="O'Donnell K."/>
            <person name="Stajich J.E."/>
            <person name="Bonito G."/>
        </authorList>
    </citation>
    <scope>NUCLEOTIDE SEQUENCE</scope>
    <source>
        <strain evidence="1">MES-2147</strain>
    </source>
</reference>
<evidence type="ECO:0000313" key="1">
    <source>
        <dbReference type="EMBL" id="KAF9933673.1"/>
    </source>
</evidence>
<dbReference type="Proteomes" id="UP000749646">
    <property type="component" value="Unassembled WGS sequence"/>
</dbReference>
<name>A0A9P6LSU1_9FUNG</name>